<name>A0A9X0L546_SOLP1</name>
<dbReference type="GO" id="GO:0006508">
    <property type="term" value="P:proteolysis"/>
    <property type="evidence" value="ECO:0007669"/>
    <property type="project" value="UniProtKB-KW"/>
</dbReference>
<feature type="domain" description="Secretion system C-terminal sorting" evidence="14">
    <location>
        <begin position="798"/>
        <end position="875"/>
    </location>
</feature>
<keyword evidence="7" id="KW-0732">Signal</keyword>
<evidence type="ECO:0000256" key="1">
    <source>
        <dbReference type="ARBA" id="ARBA00001947"/>
    </source>
</evidence>
<evidence type="ECO:0000256" key="9">
    <source>
        <dbReference type="ARBA" id="ARBA00022833"/>
    </source>
</evidence>
<dbReference type="InterPro" id="IPR001842">
    <property type="entry name" value="Peptidase_M36"/>
</dbReference>
<dbReference type="CDD" id="cd09596">
    <property type="entry name" value="M36"/>
    <property type="match status" value="1"/>
</dbReference>
<evidence type="ECO:0000256" key="10">
    <source>
        <dbReference type="ARBA" id="ARBA00023049"/>
    </source>
</evidence>
<dbReference type="Gene3D" id="3.10.170.10">
    <property type="match status" value="1"/>
</dbReference>
<evidence type="ECO:0000313" key="16">
    <source>
        <dbReference type="Proteomes" id="UP000054223"/>
    </source>
</evidence>
<comment type="caution">
    <text evidence="15">The sequence shown here is derived from an EMBL/GenBank/DDBJ whole genome shotgun (WGS) entry which is preliminary data.</text>
</comment>
<dbReference type="Pfam" id="PF02128">
    <property type="entry name" value="Peptidase_M36"/>
    <property type="match status" value="1"/>
</dbReference>
<dbReference type="InterPro" id="IPR003137">
    <property type="entry name" value="PA_domain"/>
</dbReference>
<dbReference type="InterPro" id="IPR026444">
    <property type="entry name" value="Secre_tail"/>
</dbReference>
<reference evidence="15 16" key="1">
    <citation type="submission" date="2015-11" db="EMBL/GenBank/DDBJ databases">
        <title>Solirubrum puertoriconensis gen. nov. an environmental bacteria isolated in Puerto Rico.</title>
        <authorList>
            <person name="Cuebas-Irizarry M.F."/>
            <person name="Montalvo-Rodriguez R."/>
        </authorList>
    </citation>
    <scope>NUCLEOTIDE SEQUENCE [LARGE SCALE GENOMIC DNA]</scope>
    <source>
        <strain evidence="15 16">MC1A</strain>
    </source>
</reference>
<dbReference type="PANTHER" id="PTHR33478:SF1">
    <property type="entry name" value="EXTRACELLULAR METALLOPROTEINASE MEP"/>
    <property type="match status" value="1"/>
</dbReference>
<keyword evidence="5" id="KW-0645">Protease</keyword>
<dbReference type="Pfam" id="PF18962">
    <property type="entry name" value="Por_Secre_tail"/>
    <property type="match status" value="1"/>
</dbReference>
<dbReference type="CDD" id="cd04818">
    <property type="entry name" value="PA_subtilisin_1"/>
    <property type="match status" value="1"/>
</dbReference>
<dbReference type="NCBIfam" id="NF038113">
    <property type="entry name" value="T9SSA_dep_M36"/>
    <property type="match status" value="1"/>
</dbReference>
<evidence type="ECO:0000256" key="5">
    <source>
        <dbReference type="ARBA" id="ARBA00022670"/>
    </source>
</evidence>
<sequence length="877" mass="93690">MFTLAAFLALPTLGLAQQQTQAKTSAVNRGLEYLNSRRAKLGLTEADLRNPAVPSEYTDADNGATHLYLRQRYQGVEIYGAVIEVHFDRSGKVVASHNSFVPDAASHARAATAGLSPEQAVAAAARALQMPAPQSLRIVKEGTATEGMMFSEGGISLEKIPVKLMYFRQPNGELVLTWNVTLYPLDAQHYWDARIDATTGQLIDRTDFVVREEASFAALAERRNALAAAPAQFGPADTKTPPVGQRTTATNSYNVWPLTVESPIHGNRQVVTNPANTVASPFGWHDTNGQAGAEYTTTRGNNVHAYEDRGNRNVGPTSNNYTAGYSPDGGAQLVFDFPVQNRVAANVNQDAALTNLFYWNNVMHDVMDRHGFTEAARNFQAFNYSGAGRGNDFVQAEGLDGNGINNANMATPSEGFQPRMQMYLWDTGERSIVATPANGTPITIENFAGTTFGRRLSQFGPGVSGKLVYAGDGCTDPLPNAAAVNNNIALIRRGNCNFVPKVQKAVAAGARMVIVMDSVANGPLLTFGGTAPDTNNIRIPTVFISRNDGEKLVSAIRAGEVNVSAAAFDRDGDFDNGIIAHEYGHGISNRLTGVGAGCLNNAEQMGEGWSDFFGLWMTTKPGDKGDTPRGIGNYADGQPVNGAGIRTRPYTTNLAVNELSYANIGVAPYTAAHSIGTVWCSALWDLNWALIEKYGYNADLYAATGGNNIALKLVIDGMKYQGCSPGFISGRDGILKADSVNNNAANAGLIWRVFARRGMGADATQGSSNNLTDGKAGFTLPAAVLSNKPKLSTEDLMVYPNPANEQVIVRMTASSQQPVAVELVNQLGQVVQRTSESAAVVQREGVKLNTANLPAGIYIVRLTGSTGTATHKVVVRH</sequence>
<dbReference type="SUPFAM" id="SSF52025">
    <property type="entry name" value="PA domain"/>
    <property type="match status" value="1"/>
</dbReference>
<keyword evidence="10" id="KW-0482">Metalloprotease</keyword>
<dbReference type="GO" id="GO:0004222">
    <property type="term" value="F:metalloendopeptidase activity"/>
    <property type="evidence" value="ECO:0007669"/>
    <property type="project" value="InterPro"/>
</dbReference>
<dbReference type="InterPro" id="IPR050371">
    <property type="entry name" value="Fungal_virulence_M36"/>
</dbReference>
<evidence type="ECO:0000256" key="6">
    <source>
        <dbReference type="ARBA" id="ARBA00022723"/>
    </source>
</evidence>
<protein>
    <recommendedName>
        <fullName evidence="17">Metalloprotease</fullName>
    </recommendedName>
</protein>
<evidence type="ECO:0000259" key="13">
    <source>
        <dbReference type="Pfam" id="PF07504"/>
    </source>
</evidence>
<evidence type="ECO:0000256" key="11">
    <source>
        <dbReference type="ARBA" id="ARBA00023145"/>
    </source>
</evidence>
<evidence type="ECO:0000256" key="7">
    <source>
        <dbReference type="ARBA" id="ARBA00022729"/>
    </source>
</evidence>
<keyword evidence="4" id="KW-0964">Secreted</keyword>
<dbReference type="GO" id="GO:0008270">
    <property type="term" value="F:zinc ion binding"/>
    <property type="evidence" value="ECO:0007669"/>
    <property type="project" value="InterPro"/>
</dbReference>
<evidence type="ECO:0000256" key="2">
    <source>
        <dbReference type="ARBA" id="ARBA00004613"/>
    </source>
</evidence>
<keyword evidence="16" id="KW-1185">Reference proteome</keyword>
<feature type="domain" description="PA" evidence="12">
    <location>
        <begin position="463"/>
        <end position="552"/>
    </location>
</feature>
<dbReference type="EMBL" id="LNAL01000006">
    <property type="protein sequence ID" value="KUG08190.1"/>
    <property type="molecule type" value="Genomic_DNA"/>
</dbReference>
<gene>
    <name evidence="15" type="ORF">ASU33_08340</name>
</gene>
<comment type="cofactor">
    <cofactor evidence="1">
        <name>Zn(2+)</name>
        <dbReference type="ChEBI" id="CHEBI:29105"/>
    </cofactor>
</comment>
<organism evidence="15 16">
    <name type="scientific">Solirubrum puertoriconensis</name>
    <dbReference type="NCBI Taxonomy" id="1751427"/>
    <lineage>
        <taxon>Bacteria</taxon>
        <taxon>Pseudomonadati</taxon>
        <taxon>Bacteroidota</taxon>
        <taxon>Cytophagia</taxon>
        <taxon>Cytophagales</taxon>
    </lineage>
</organism>
<comment type="similarity">
    <text evidence="3">Belongs to the peptidase M36 family.</text>
</comment>
<dbReference type="InterPro" id="IPR027268">
    <property type="entry name" value="Peptidase_M4/M1_CTD_sf"/>
</dbReference>
<dbReference type="PANTHER" id="PTHR33478">
    <property type="entry name" value="EXTRACELLULAR METALLOPROTEINASE MEP"/>
    <property type="match status" value="1"/>
</dbReference>
<dbReference type="Gene3D" id="3.50.30.30">
    <property type="match status" value="1"/>
</dbReference>
<keyword evidence="8" id="KW-0378">Hydrolase</keyword>
<accession>A0A9X0L546</accession>
<evidence type="ECO:0008006" key="17">
    <source>
        <dbReference type="Google" id="ProtNLM"/>
    </source>
</evidence>
<evidence type="ECO:0000259" key="12">
    <source>
        <dbReference type="Pfam" id="PF02225"/>
    </source>
</evidence>
<dbReference type="Pfam" id="PF02225">
    <property type="entry name" value="PA"/>
    <property type="match status" value="1"/>
</dbReference>
<dbReference type="InterPro" id="IPR046450">
    <property type="entry name" value="PA_dom_sf"/>
</dbReference>
<evidence type="ECO:0000256" key="3">
    <source>
        <dbReference type="ARBA" id="ARBA00006006"/>
    </source>
</evidence>
<dbReference type="Proteomes" id="UP000054223">
    <property type="component" value="Unassembled WGS sequence"/>
</dbReference>
<dbReference type="SUPFAM" id="SSF55486">
    <property type="entry name" value="Metalloproteases ('zincins'), catalytic domain"/>
    <property type="match status" value="1"/>
</dbReference>
<dbReference type="InterPro" id="IPR011096">
    <property type="entry name" value="FTP_domain"/>
</dbReference>
<dbReference type="GO" id="GO:0005615">
    <property type="term" value="C:extracellular space"/>
    <property type="evidence" value="ECO:0007669"/>
    <property type="project" value="InterPro"/>
</dbReference>
<dbReference type="Pfam" id="PF07504">
    <property type="entry name" value="FTP"/>
    <property type="match status" value="1"/>
</dbReference>
<dbReference type="AlphaFoldDB" id="A0A9X0L546"/>
<evidence type="ECO:0000256" key="4">
    <source>
        <dbReference type="ARBA" id="ARBA00022525"/>
    </source>
</evidence>
<keyword evidence="6" id="KW-0479">Metal-binding</keyword>
<keyword evidence="9" id="KW-0862">Zinc</keyword>
<evidence type="ECO:0000256" key="8">
    <source>
        <dbReference type="ARBA" id="ARBA00022801"/>
    </source>
</evidence>
<comment type="subcellular location">
    <subcellularLocation>
        <location evidence="2">Secreted</location>
    </subcellularLocation>
</comment>
<feature type="domain" description="FTP" evidence="13">
    <location>
        <begin position="55"/>
        <end position="100"/>
    </location>
</feature>
<dbReference type="NCBIfam" id="TIGR04183">
    <property type="entry name" value="Por_Secre_tail"/>
    <property type="match status" value="1"/>
</dbReference>
<dbReference type="Gene3D" id="1.10.390.10">
    <property type="entry name" value="Neutral Protease Domain 2"/>
    <property type="match status" value="1"/>
</dbReference>
<evidence type="ECO:0000313" key="15">
    <source>
        <dbReference type="EMBL" id="KUG08190.1"/>
    </source>
</evidence>
<keyword evidence="11" id="KW-0865">Zymogen</keyword>
<evidence type="ECO:0000259" key="14">
    <source>
        <dbReference type="Pfam" id="PF18962"/>
    </source>
</evidence>
<proteinExistence type="inferred from homology"/>